<evidence type="ECO:0000313" key="8">
    <source>
        <dbReference type="EMBL" id="MCQ4084958.1"/>
    </source>
</evidence>
<dbReference type="InterPro" id="IPR036388">
    <property type="entry name" value="WH-like_DNA-bd_sf"/>
</dbReference>
<dbReference type="InterPro" id="IPR007627">
    <property type="entry name" value="RNA_pol_sigma70_r2"/>
</dbReference>
<dbReference type="NCBIfam" id="TIGR02937">
    <property type="entry name" value="sigma70-ECF"/>
    <property type="match status" value="1"/>
</dbReference>
<feature type="compositionally biased region" description="Pro residues" evidence="6">
    <location>
        <begin position="416"/>
        <end position="427"/>
    </location>
</feature>
<feature type="compositionally biased region" description="Pro residues" evidence="6">
    <location>
        <begin position="437"/>
        <end position="447"/>
    </location>
</feature>
<dbReference type="Gene3D" id="1.10.1740.10">
    <property type="match status" value="1"/>
</dbReference>
<proteinExistence type="inferred from homology"/>
<feature type="region of interest" description="Disordered" evidence="6">
    <location>
        <begin position="1"/>
        <end position="79"/>
    </location>
</feature>
<dbReference type="Gene3D" id="1.10.10.10">
    <property type="entry name" value="Winged helix-like DNA-binding domain superfamily/Winged helix DNA-binding domain"/>
    <property type="match status" value="1"/>
</dbReference>
<feature type="domain" description="Glycosyl hydrolase family 98 putative carbohydrate-binding module" evidence="7">
    <location>
        <begin position="486"/>
        <end position="630"/>
    </location>
</feature>
<evidence type="ECO:0000256" key="2">
    <source>
        <dbReference type="ARBA" id="ARBA00023015"/>
    </source>
</evidence>
<gene>
    <name evidence="8" type="ORF">NGB36_31435</name>
</gene>
<dbReference type="InterPro" id="IPR013324">
    <property type="entry name" value="RNA_pol_sigma_r3/r4-like"/>
</dbReference>
<protein>
    <submittedName>
        <fullName evidence="8">Sigma-70 family RNA polymerase sigma factor</fullName>
    </submittedName>
</protein>
<accession>A0ABT1Q4V7</accession>
<keyword evidence="5" id="KW-0804">Transcription</keyword>
<evidence type="ECO:0000256" key="6">
    <source>
        <dbReference type="SAM" id="MobiDB-lite"/>
    </source>
</evidence>
<organism evidence="8 9">
    <name type="scientific">Streptomyces humicola</name>
    <dbReference type="NCBI Taxonomy" id="2953240"/>
    <lineage>
        <taxon>Bacteria</taxon>
        <taxon>Bacillati</taxon>
        <taxon>Actinomycetota</taxon>
        <taxon>Actinomycetes</taxon>
        <taxon>Kitasatosporales</taxon>
        <taxon>Streptomycetaceae</taxon>
        <taxon>Streptomyces</taxon>
    </lineage>
</organism>
<evidence type="ECO:0000256" key="3">
    <source>
        <dbReference type="ARBA" id="ARBA00023082"/>
    </source>
</evidence>
<evidence type="ECO:0000256" key="1">
    <source>
        <dbReference type="ARBA" id="ARBA00010641"/>
    </source>
</evidence>
<name>A0ABT1Q4V7_9ACTN</name>
<keyword evidence="3" id="KW-0731">Sigma factor</keyword>
<dbReference type="Gene3D" id="1.10.10.1320">
    <property type="entry name" value="Anti-sigma factor, zinc-finger domain"/>
    <property type="match status" value="1"/>
</dbReference>
<feature type="compositionally biased region" description="Low complexity" evidence="6">
    <location>
        <begin position="32"/>
        <end position="48"/>
    </location>
</feature>
<dbReference type="RefSeq" id="WP_255924044.1">
    <property type="nucleotide sequence ID" value="NZ_JANFNG010000047.1"/>
</dbReference>
<dbReference type="InterPro" id="IPR013325">
    <property type="entry name" value="RNA_pol_sigma_r2"/>
</dbReference>
<dbReference type="SUPFAM" id="SSF49785">
    <property type="entry name" value="Galactose-binding domain-like"/>
    <property type="match status" value="1"/>
</dbReference>
<feature type="compositionally biased region" description="Pro residues" evidence="6">
    <location>
        <begin position="459"/>
        <end position="488"/>
    </location>
</feature>
<dbReference type="Pfam" id="PF08305">
    <property type="entry name" value="NPCBM"/>
    <property type="match status" value="1"/>
</dbReference>
<dbReference type="InterPro" id="IPR008979">
    <property type="entry name" value="Galactose-bd-like_sf"/>
</dbReference>
<evidence type="ECO:0000313" key="9">
    <source>
        <dbReference type="Proteomes" id="UP001057702"/>
    </source>
</evidence>
<dbReference type="PANTHER" id="PTHR43133">
    <property type="entry name" value="RNA POLYMERASE ECF-TYPE SIGMA FACTO"/>
    <property type="match status" value="1"/>
</dbReference>
<comment type="caution">
    <text evidence="8">The sequence shown here is derived from an EMBL/GenBank/DDBJ whole genome shotgun (WGS) entry which is preliminary data.</text>
</comment>
<feature type="compositionally biased region" description="Basic and acidic residues" evidence="6">
    <location>
        <begin position="1"/>
        <end position="12"/>
    </location>
</feature>
<dbReference type="PANTHER" id="PTHR43133:SF8">
    <property type="entry name" value="RNA POLYMERASE SIGMA FACTOR HI_1459-RELATED"/>
    <property type="match status" value="1"/>
</dbReference>
<dbReference type="InterPro" id="IPR038637">
    <property type="entry name" value="NPCBM_sf"/>
</dbReference>
<feature type="region of interest" description="Disordered" evidence="6">
    <location>
        <begin position="415"/>
        <end position="488"/>
    </location>
</feature>
<dbReference type="Proteomes" id="UP001057702">
    <property type="component" value="Unassembled WGS sequence"/>
</dbReference>
<sequence length="631" mass="64700">MGVDDGRNDSRKQRIPGQATGPAAETESDTVPETAADVAAQPAAAPGPSGHEAARQSAGENVPPQREHPGNADTAQPDADLVARVRGGDDSAYEELYRRHADAVRRYARTCCRDAHTAEDLTGEVFARTLHAVRGGSGPDSAVRAYLLTTVRRVAASWANTAKREQLVEDFAVFAVSATGSTANEDTLDLGADVRAMHQAEQSLAIKAFRTLPERWQAVLWHTAVEEESPSQIAPLLGLTANATAVLAHRAREGLRQAYLQAHVNVALTTSKSECAQYADRLGAHARGSLRLRADRELRGHLQECSKCRAAAVELADVNACLKGLLPVATVGWFAAAYAAKVAGVAAAGAAGAAGAGAAAAAASGSGSGSAVGGAAGAAASEGASLPAKIGIAAGVVVAAAGVALAATLLGNHSPAPKPQAKPPAAPRPIVQVSNPAPRPRPTPTPTAAPTAPAAAPTHAPPPPTPSAAPTPSRKPTPAPTPTAPPPATVYRVNQLQWSVLSNGNAPTVDETQSSWMWQRNGMTIDGRSYAAGVTVGAPSSVLIDLNRTCTSYDAMAGVDDMAMGLGTVRFLVYGDGTLLYESGAVQSGDPAVPVHAGLTGHRTLRLVVEPTDPLQLANVADWADSRITCQ</sequence>
<keyword evidence="4" id="KW-0238">DNA-binding</keyword>
<dbReference type="Gene3D" id="2.60.120.1060">
    <property type="entry name" value="NPCBM/NEW2 domain"/>
    <property type="match status" value="1"/>
</dbReference>
<reference evidence="8" key="1">
    <citation type="submission" date="2022-06" db="EMBL/GenBank/DDBJ databases">
        <title>Draft genome sequence of Streptomyces sp. RB6PN25 isolated from peat swamp forest in Thailand.</title>
        <authorList>
            <person name="Duangmal K."/>
            <person name="Klaysubun C."/>
        </authorList>
    </citation>
    <scope>NUCLEOTIDE SEQUENCE</scope>
    <source>
        <strain evidence="8">RB6PN25</strain>
    </source>
</reference>
<keyword evidence="2" id="KW-0805">Transcription regulation</keyword>
<dbReference type="SUPFAM" id="SSF88946">
    <property type="entry name" value="Sigma2 domain of RNA polymerase sigma factors"/>
    <property type="match status" value="1"/>
</dbReference>
<evidence type="ECO:0000256" key="4">
    <source>
        <dbReference type="ARBA" id="ARBA00023125"/>
    </source>
</evidence>
<dbReference type="InterPro" id="IPR013222">
    <property type="entry name" value="Glyco_hyd_98_carb-bd"/>
</dbReference>
<feature type="compositionally biased region" description="Low complexity" evidence="6">
    <location>
        <begin position="448"/>
        <end position="458"/>
    </location>
</feature>
<dbReference type="EMBL" id="JANFNG010000047">
    <property type="protein sequence ID" value="MCQ4084958.1"/>
    <property type="molecule type" value="Genomic_DNA"/>
</dbReference>
<dbReference type="InterPro" id="IPR041916">
    <property type="entry name" value="Anti_sigma_zinc_sf"/>
</dbReference>
<keyword evidence="9" id="KW-1185">Reference proteome</keyword>
<evidence type="ECO:0000259" key="7">
    <source>
        <dbReference type="SMART" id="SM00776"/>
    </source>
</evidence>
<evidence type="ECO:0000256" key="5">
    <source>
        <dbReference type="ARBA" id="ARBA00023163"/>
    </source>
</evidence>
<dbReference type="InterPro" id="IPR014284">
    <property type="entry name" value="RNA_pol_sigma-70_dom"/>
</dbReference>
<dbReference type="SMART" id="SM00776">
    <property type="entry name" value="NPCBM"/>
    <property type="match status" value="1"/>
</dbReference>
<comment type="similarity">
    <text evidence="1">Belongs to the sigma-70 factor family. ECF subfamily.</text>
</comment>
<dbReference type="SUPFAM" id="SSF88659">
    <property type="entry name" value="Sigma3 and sigma4 domains of RNA polymerase sigma factors"/>
    <property type="match status" value="1"/>
</dbReference>
<dbReference type="Pfam" id="PF04542">
    <property type="entry name" value="Sigma70_r2"/>
    <property type="match status" value="1"/>
</dbReference>
<dbReference type="InterPro" id="IPR039425">
    <property type="entry name" value="RNA_pol_sigma-70-like"/>
</dbReference>